<dbReference type="OMA" id="MTDWVNC"/>
<name>A0BIM7_PARTE</name>
<dbReference type="AlphaFoldDB" id="A0BIM7"/>
<feature type="compositionally biased region" description="Basic residues" evidence="1">
    <location>
        <begin position="17"/>
        <end position="26"/>
    </location>
</feature>
<dbReference type="KEGG" id="ptm:GSPATT00004766001"/>
<gene>
    <name evidence="2" type="ORF">GSPATT00004766001</name>
</gene>
<feature type="region of interest" description="Disordered" evidence="1">
    <location>
        <begin position="1"/>
        <end position="58"/>
    </location>
</feature>
<reference evidence="2 3" key="1">
    <citation type="journal article" date="2006" name="Nature">
        <title>Global trends of whole-genome duplications revealed by the ciliate Paramecium tetraurelia.</title>
        <authorList>
            <consortium name="Genoscope"/>
            <person name="Aury J.-M."/>
            <person name="Jaillon O."/>
            <person name="Duret L."/>
            <person name="Noel B."/>
            <person name="Jubin C."/>
            <person name="Porcel B.M."/>
            <person name="Segurens B."/>
            <person name="Daubin V."/>
            <person name="Anthouard V."/>
            <person name="Aiach N."/>
            <person name="Arnaiz O."/>
            <person name="Billaut A."/>
            <person name="Beisson J."/>
            <person name="Blanc I."/>
            <person name="Bouhouche K."/>
            <person name="Camara F."/>
            <person name="Duharcourt S."/>
            <person name="Guigo R."/>
            <person name="Gogendeau D."/>
            <person name="Katinka M."/>
            <person name="Keller A.-M."/>
            <person name="Kissmehl R."/>
            <person name="Klotz C."/>
            <person name="Koll F."/>
            <person name="Le Moue A."/>
            <person name="Lepere C."/>
            <person name="Malinsky S."/>
            <person name="Nowacki M."/>
            <person name="Nowak J.K."/>
            <person name="Plattner H."/>
            <person name="Poulain J."/>
            <person name="Ruiz F."/>
            <person name="Serrano V."/>
            <person name="Zagulski M."/>
            <person name="Dessen P."/>
            <person name="Betermier M."/>
            <person name="Weissenbach J."/>
            <person name="Scarpelli C."/>
            <person name="Schachter V."/>
            <person name="Sperling L."/>
            <person name="Meyer E."/>
            <person name="Cohen J."/>
            <person name="Wincker P."/>
        </authorList>
    </citation>
    <scope>NUCLEOTIDE SEQUENCE [LARGE SCALE GENOMIC DNA]</scope>
    <source>
        <strain evidence="2 3">Stock d4-2</strain>
    </source>
</reference>
<dbReference type="GeneID" id="5011576"/>
<dbReference type="HOGENOM" id="CLU_1404960_0_0_1"/>
<evidence type="ECO:0000256" key="1">
    <source>
        <dbReference type="SAM" id="MobiDB-lite"/>
    </source>
</evidence>
<organism evidence="2 3">
    <name type="scientific">Paramecium tetraurelia</name>
    <dbReference type="NCBI Taxonomy" id="5888"/>
    <lineage>
        <taxon>Eukaryota</taxon>
        <taxon>Sar</taxon>
        <taxon>Alveolata</taxon>
        <taxon>Ciliophora</taxon>
        <taxon>Intramacronucleata</taxon>
        <taxon>Oligohymenophorea</taxon>
        <taxon>Peniculida</taxon>
        <taxon>Parameciidae</taxon>
        <taxon>Paramecium</taxon>
    </lineage>
</organism>
<protein>
    <submittedName>
        <fullName evidence="2">Uncharacterized protein</fullName>
    </submittedName>
</protein>
<evidence type="ECO:0000313" key="2">
    <source>
        <dbReference type="EMBL" id="CAK58394.1"/>
    </source>
</evidence>
<dbReference type="InParanoid" id="A0BIM7"/>
<keyword evidence="3" id="KW-1185">Reference proteome</keyword>
<dbReference type="EMBL" id="CT867997">
    <property type="protein sequence ID" value="CAK58394.1"/>
    <property type="molecule type" value="Genomic_DNA"/>
</dbReference>
<dbReference type="OrthoDB" id="306669at2759"/>
<feature type="compositionally biased region" description="Basic and acidic residues" evidence="1">
    <location>
        <begin position="27"/>
        <end position="58"/>
    </location>
</feature>
<accession>A0BIM7</accession>
<proteinExistence type="predicted"/>
<evidence type="ECO:0000313" key="3">
    <source>
        <dbReference type="Proteomes" id="UP000000600"/>
    </source>
</evidence>
<sequence length="202" mass="24144">MSSKQEEQNQGNYIKKSLVRKSQRQKKMTENFKEMLQEIKEQKPSGKKSDQKQEKYQQKKVQEQKKVYEYGFMTDWVNCIYPHDNGQTFDLQIQFCVLKPKKPAIKKQKKEQTEEGIMSLIQNLLTNLSQNQEQVKIQNDSQIQRVQTTNEGIIVYHPYFKKIEYLSKKPQQIDRIEPTPELEILQQKFESIKKTFRPLILI</sequence>
<dbReference type="Proteomes" id="UP000000600">
    <property type="component" value="Unassembled WGS sequence"/>
</dbReference>
<dbReference type="RefSeq" id="XP_001425792.1">
    <property type="nucleotide sequence ID" value="XM_001425755.1"/>
</dbReference>